<dbReference type="FunFam" id="3.40.50.1860:FF:000002">
    <property type="entry name" value="Glutamate racemase"/>
    <property type="match status" value="1"/>
</dbReference>
<keyword evidence="10" id="KW-1185">Reference proteome</keyword>
<accession>A0AAF0YLI9</accession>
<evidence type="ECO:0000256" key="6">
    <source>
        <dbReference type="ARBA" id="ARBA00023316"/>
    </source>
</evidence>
<reference evidence="10" key="1">
    <citation type="submission" date="2017-09" db="EMBL/GenBank/DDBJ databases">
        <title>Bacterial strain isolated from the female urinary microbiota.</title>
        <authorList>
            <person name="Thomas-White K."/>
            <person name="Kumar N."/>
            <person name="Forster S."/>
            <person name="Putonti C."/>
            <person name="Lawley T."/>
            <person name="Wolfe A.J."/>
        </authorList>
    </citation>
    <scope>NUCLEOTIDE SEQUENCE [LARGE SCALE GENOMIC DNA]</scope>
    <source>
        <strain evidence="10">UMB0959</strain>
    </source>
</reference>
<evidence type="ECO:0000256" key="4">
    <source>
        <dbReference type="ARBA" id="ARBA00022984"/>
    </source>
</evidence>
<dbReference type="AlphaFoldDB" id="A0AAF0YLI9"/>
<keyword evidence="5 8" id="KW-0413">Isomerase</keyword>
<dbReference type="GO" id="GO:0009252">
    <property type="term" value="P:peptidoglycan biosynthetic process"/>
    <property type="evidence" value="ECO:0007669"/>
    <property type="project" value="UniProtKB-UniRule"/>
</dbReference>
<dbReference type="Gene3D" id="3.40.50.1860">
    <property type="match status" value="2"/>
</dbReference>
<dbReference type="PROSITE" id="PS00924">
    <property type="entry name" value="ASP_GLU_RACEMASE_2"/>
    <property type="match status" value="1"/>
</dbReference>
<evidence type="ECO:0000256" key="8">
    <source>
        <dbReference type="HAMAP-Rule" id="MF_00258"/>
    </source>
</evidence>
<keyword evidence="6 8" id="KW-0961">Cell wall biogenesis/degradation</keyword>
<dbReference type="PANTHER" id="PTHR21198">
    <property type="entry name" value="GLUTAMATE RACEMASE"/>
    <property type="match status" value="1"/>
</dbReference>
<dbReference type="GO" id="GO:0008881">
    <property type="term" value="F:glutamate racemase activity"/>
    <property type="evidence" value="ECO:0007669"/>
    <property type="project" value="UniProtKB-UniRule"/>
</dbReference>
<dbReference type="KEGG" id="nmy:CJ229_002470"/>
<comment type="catalytic activity">
    <reaction evidence="1 8">
        <text>L-glutamate = D-glutamate</text>
        <dbReference type="Rhea" id="RHEA:12813"/>
        <dbReference type="ChEBI" id="CHEBI:29985"/>
        <dbReference type="ChEBI" id="CHEBI:29986"/>
        <dbReference type="EC" id="5.1.1.3"/>
    </reaction>
</comment>
<comment type="function">
    <text evidence="8">Provides the (R)-glutamate required for cell wall biosynthesis.</text>
</comment>
<dbReference type="GO" id="GO:0042802">
    <property type="term" value="F:identical protein binding"/>
    <property type="evidence" value="ECO:0007669"/>
    <property type="project" value="UniProtKB-ARBA"/>
</dbReference>
<dbReference type="GO" id="GO:0071555">
    <property type="term" value="P:cell wall organization"/>
    <property type="evidence" value="ECO:0007669"/>
    <property type="project" value="UniProtKB-KW"/>
</dbReference>
<dbReference type="InterPro" id="IPR033134">
    <property type="entry name" value="Asp/Glu_racemase_AS_2"/>
</dbReference>
<feature type="active site" description="Proton donor/acceptor" evidence="8">
    <location>
        <position position="65"/>
    </location>
</feature>
<dbReference type="InterPro" id="IPR004391">
    <property type="entry name" value="Glu_race"/>
</dbReference>
<comment type="pathway">
    <text evidence="8">Cell wall biogenesis; peptidoglycan biosynthesis.</text>
</comment>
<sequence>MDSGVGGLTVVKELVRQLPREKIVYFGDSLRCPYGQRSKEEVLSFTKEIYNFLSRKDIKLFIIACNTATALAISEIRKMIDIPVIGVIKPGSRRALQISDNDNILVLSTRGTMLSHKYKSTIQKINKSAIVTEHACPDFVPLIEAFNYKNDDIRNNVISETLQSVKDTNADTVILGCTHYPLIKQAIDDYFSNEKNIVDSGLETARDVSTLLEFKELLSSNDDEIIHEIYVHGDHQQFEKILNEWMPNFKYTIQSVQL</sequence>
<evidence type="ECO:0000256" key="1">
    <source>
        <dbReference type="ARBA" id="ARBA00001602"/>
    </source>
</evidence>
<keyword evidence="3 8" id="KW-0133">Cell shape</keyword>
<gene>
    <name evidence="9" type="primary">racE</name>
    <name evidence="8" type="synonym">murI</name>
    <name evidence="9" type="ORF">CJ229_002470</name>
</gene>
<dbReference type="PROSITE" id="PS00923">
    <property type="entry name" value="ASP_GLU_RACEMASE_1"/>
    <property type="match status" value="1"/>
</dbReference>
<comment type="similarity">
    <text evidence="8">Belongs to the aspartate/glutamate racemases family.</text>
</comment>
<protein>
    <recommendedName>
        <fullName evidence="7 8">Glutamate racemase</fullName>
        <ecNumber evidence="2 8">5.1.1.3</ecNumber>
    </recommendedName>
</protein>
<feature type="binding site" evidence="8">
    <location>
        <begin position="178"/>
        <end position="179"/>
    </location>
    <ligand>
        <name>substrate</name>
    </ligand>
</feature>
<dbReference type="InterPro" id="IPR015942">
    <property type="entry name" value="Asp/Glu/hydantoin_racemase"/>
</dbReference>
<evidence type="ECO:0000313" key="10">
    <source>
        <dbReference type="Proteomes" id="UP000243626"/>
    </source>
</evidence>
<evidence type="ECO:0000256" key="2">
    <source>
        <dbReference type="ARBA" id="ARBA00013090"/>
    </source>
</evidence>
<dbReference type="HAMAP" id="MF_00258">
    <property type="entry name" value="Glu_racemase"/>
    <property type="match status" value="1"/>
</dbReference>
<dbReference type="SUPFAM" id="SSF53681">
    <property type="entry name" value="Aspartate/glutamate racemase"/>
    <property type="match status" value="2"/>
</dbReference>
<evidence type="ECO:0000313" key="9">
    <source>
        <dbReference type="EMBL" id="WOS96627.1"/>
    </source>
</evidence>
<dbReference type="Pfam" id="PF01177">
    <property type="entry name" value="Asp_Glu_race"/>
    <property type="match status" value="1"/>
</dbReference>
<feature type="binding site" evidence="8">
    <location>
        <begin position="2"/>
        <end position="3"/>
    </location>
    <ligand>
        <name>substrate</name>
    </ligand>
</feature>
<dbReference type="InterPro" id="IPR018187">
    <property type="entry name" value="Asp/Glu_racemase_AS_1"/>
</dbReference>
<feature type="binding site" evidence="8">
    <location>
        <begin position="66"/>
        <end position="67"/>
    </location>
    <ligand>
        <name>substrate</name>
    </ligand>
</feature>
<feature type="binding site" evidence="8">
    <location>
        <begin position="34"/>
        <end position="35"/>
    </location>
    <ligand>
        <name>substrate</name>
    </ligand>
</feature>
<dbReference type="Proteomes" id="UP000243626">
    <property type="component" value="Chromosome"/>
</dbReference>
<name>A0AAF0YLI9_9STAP</name>
<dbReference type="NCBIfam" id="TIGR00067">
    <property type="entry name" value="glut_race"/>
    <property type="match status" value="1"/>
</dbReference>
<dbReference type="GO" id="GO:0008360">
    <property type="term" value="P:regulation of cell shape"/>
    <property type="evidence" value="ECO:0007669"/>
    <property type="project" value="UniProtKB-KW"/>
</dbReference>
<dbReference type="NCBIfam" id="NF002035">
    <property type="entry name" value="PRK00865.1-3"/>
    <property type="match status" value="1"/>
</dbReference>
<dbReference type="PANTHER" id="PTHR21198:SF2">
    <property type="entry name" value="GLUTAMATE RACEMASE"/>
    <property type="match status" value="1"/>
</dbReference>
<dbReference type="EC" id="5.1.1.3" evidence="2 8"/>
<keyword evidence="4 8" id="KW-0573">Peptidoglycan synthesis</keyword>
<dbReference type="RefSeq" id="WP_257993693.1">
    <property type="nucleotide sequence ID" value="NZ_CP136964.1"/>
</dbReference>
<dbReference type="InterPro" id="IPR001920">
    <property type="entry name" value="Asp/Glu_race"/>
</dbReference>
<evidence type="ECO:0000256" key="7">
    <source>
        <dbReference type="ARBA" id="ARBA00070053"/>
    </source>
</evidence>
<evidence type="ECO:0000256" key="5">
    <source>
        <dbReference type="ARBA" id="ARBA00023235"/>
    </source>
</evidence>
<evidence type="ECO:0000256" key="3">
    <source>
        <dbReference type="ARBA" id="ARBA00022960"/>
    </source>
</evidence>
<feature type="active site" description="Proton donor/acceptor" evidence="8">
    <location>
        <position position="177"/>
    </location>
</feature>
<proteinExistence type="inferred from homology"/>
<dbReference type="EMBL" id="CP136964">
    <property type="protein sequence ID" value="WOS96627.1"/>
    <property type="molecule type" value="Genomic_DNA"/>
</dbReference>
<organism evidence="9 10">
    <name type="scientific">Nosocomiicoccus massiliensis</name>
    <dbReference type="NCBI Taxonomy" id="1232430"/>
    <lineage>
        <taxon>Bacteria</taxon>
        <taxon>Bacillati</taxon>
        <taxon>Bacillota</taxon>
        <taxon>Bacilli</taxon>
        <taxon>Bacillales</taxon>
        <taxon>Staphylococcaceae</taxon>
        <taxon>Nosocomiicoccus</taxon>
    </lineage>
</organism>